<evidence type="ECO:0000256" key="4">
    <source>
        <dbReference type="PIRSR" id="PIRSR036492-1"/>
    </source>
</evidence>
<feature type="active site" evidence="4">
    <location>
        <position position="225"/>
    </location>
</feature>
<dbReference type="GO" id="GO:0004029">
    <property type="term" value="F:aldehyde dehydrogenase (NAD+) activity"/>
    <property type="evidence" value="ECO:0007669"/>
    <property type="project" value="TreeGrafter"/>
</dbReference>
<dbReference type="HOGENOM" id="CLU_005391_3_1_1"/>
<keyword evidence="7" id="KW-1185">Reference proteome</keyword>
<evidence type="ECO:0000313" key="6">
    <source>
        <dbReference type="EMBL" id="KIO24519.1"/>
    </source>
</evidence>
<dbReference type="Gene3D" id="3.40.605.10">
    <property type="entry name" value="Aldehyde Dehydrogenase, Chain A, domain 1"/>
    <property type="match status" value="1"/>
</dbReference>
<dbReference type="InterPro" id="IPR016162">
    <property type="entry name" value="Ald_DH_N"/>
</dbReference>
<proteinExistence type="inferred from homology"/>
<evidence type="ECO:0000256" key="1">
    <source>
        <dbReference type="ARBA" id="ARBA00009986"/>
    </source>
</evidence>
<dbReference type="InterPro" id="IPR012394">
    <property type="entry name" value="Aldehyde_DH_NAD(P)"/>
</dbReference>
<dbReference type="Gene3D" id="3.40.309.10">
    <property type="entry name" value="Aldehyde Dehydrogenase, Chain A, domain 2"/>
    <property type="match status" value="1"/>
</dbReference>
<accession>A0A0C3QGB9</accession>
<dbReference type="Pfam" id="PF00171">
    <property type="entry name" value="Aldedh"/>
    <property type="match status" value="1"/>
</dbReference>
<evidence type="ECO:0000256" key="2">
    <source>
        <dbReference type="ARBA" id="ARBA00023002"/>
    </source>
</evidence>
<evidence type="ECO:0000256" key="3">
    <source>
        <dbReference type="PIRNR" id="PIRNR036492"/>
    </source>
</evidence>
<dbReference type="PANTHER" id="PTHR43570">
    <property type="entry name" value="ALDEHYDE DEHYDROGENASE"/>
    <property type="match status" value="1"/>
</dbReference>
<feature type="domain" description="Aldehyde dehydrogenase" evidence="5">
    <location>
        <begin position="18"/>
        <end position="441"/>
    </location>
</feature>
<dbReference type="Proteomes" id="UP000054248">
    <property type="component" value="Unassembled WGS sequence"/>
</dbReference>
<dbReference type="GO" id="GO:0005737">
    <property type="term" value="C:cytoplasm"/>
    <property type="evidence" value="ECO:0007669"/>
    <property type="project" value="TreeGrafter"/>
</dbReference>
<dbReference type="PANTHER" id="PTHR43570:SF16">
    <property type="entry name" value="ALDEHYDE DEHYDROGENASE TYPE III, ISOFORM Q"/>
    <property type="match status" value="1"/>
</dbReference>
<dbReference type="EMBL" id="KN823060">
    <property type="protein sequence ID" value="KIO24519.1"/>
    <property type="molecule type" value="Genomic_DNA"/>
</dbReference>
<dbReference type="SUPFAM" id="SSF53720">
    <property type="entry name" value="ALDH-like"/>
    <property type="match status" value="1"/>
</dbReference>
<sequence length="474" mass="52509">MASSSRSTPVLQYTPLNDIPKIREHLKATFSSGRLRPLDYRRQQLLRLVHLVEDNSARFTEAFKLDLGRHPLETTATDVNSTVADLMYLYDNFEAWTKPEKPPFNFQFWALSPVIRRVPKGIVLVIGPFNYPLISTLCFLGAAIVTGNACVVKMSELTPNIAAVVTELLPKYLDQDLFQIVNGGIPETTTALELQWDHVVFTGSSAVGRVVATAAAKHLTPTTLELGGQCPVFCDPKMDMYLTAKRLLWSKAMNSGQTCATVNHIFIPFEAQDVLAEAFVKVYSEFYPEGPEKAPISSLVTDVAFKRVKGLLEKTKGEVVCGGQLDEGRRFIAPTVLKNVAIDDIVMESELFGPILPIVPVQSVQDAIDWTNSHSHPLAVYAFTDDAKFKNYIFDNTQSGQFVVNDTGLQGAIPTLPFGGVGESGYGMIKGKYIFDTLSHLRATCESPRFLDMIMGWRFPPYTVSSAIILFPKR</sequence>
<dbReference type="OrthoDB" id="440325at2759"/>
<organism evidence="6 7">
    <name type="scientific">Tulasnella calospora MUT 4182</name>
    <dbReference type="NCBI Taxonomy" id="1051891"/>
    <lineage>
        <taxon>Eukaryota</taxon>
        <taxon>Fungi</taxon>
        <taxon>Dikarya</taxon>
        <taxon>Basidiomycota</taxon>
        <taxon>Agaricomycotina</taxon>
        <taxon>Agaricomycetes</taxon>
        <taxon>Cantharellales</taxon>
        <taxon>Tulasnellaceae</taxon>
        <taxon>Tulasnella</taxon>
    </lineage>
</organism>
<gene>
    <name evidence="6" type="ORF">M407DRAFT_76884</name>
</gene>
<dbReference type="InterPro" id="IPR016163">
    <property type="entry name" value="Ald_DH_C"/>
</dbReference>
<evidence type="ECO:0000259" key="5">
    <source>
        <dbReference type="Pfam" id="PF00171"/>
    </source>
</evidence>
<name>A0A0C3QGB9_9AGAM</name>
<reference evidence="7" key="2">
    <citation type="submission" date="2015-01" db="EMBL/GenBank/DDBJ databases">
        <title>Evolutionary Origins and Diversification of the Mycorrhizal Mutualists.</title>
        <authorList>
            <consortium name="DOE Joint Genome Institute"/>
            <consortium name="Mycorrhizal Genomics Consortium"/>
            <person name="Kohler A."/>
            <person name="Kuo A."/>
            <person name="Nagy L.G."/>
            <person name="Floudas D."/>
            <person name="Copeland A."/>
            <person name="Barry K.W."/>
            <person name="Cichocki N."/>
            <person name="Veneault-Fourrey C."/>
            <person name="LaButti K."/>
            <person name="Lindquist E.A."/>
            <person name="Lipzen A."/>
            <person name="Lundell T."/>
            <person name="Morin E."/>
            <person name="Murat C."/>
            <person name="Riley R."/>
            <person name="Ohm R."/>
            <person name="Sun H."/>
            <person name="Tunlid A."/>
            <person name="Henrissat B."/>
            <person name="Grigoriev I.V."/>
            <person name="Hibbett D.S."/>
            <person name="Martin F."/>
        </authorList>
    </citation>
    <scope>NUCLEOTIDE SEQUENCE [LARGE SCALE GENOMIC DNA]</scope>
    <source>
        <strain evidence="7">MUT 4182</strain>
    </source>
</reference>
<keyword evidence="2 3" id="KW-0560">Oxidoreductase</keyword>
<dbReference type="PIRSF" id="PIRSF036492">
    <property type="entry name" value="ALDH"/>
    <property type="match status" value="1"/>
</dbReference>
<comment type="similarity">
    <text evidence="1 3">Belongs to the aldehyde dehydrogenase family.</text>
</comment>
<dbReference type="STRING" id="1051891.A0A0C3QGB9"/>
<protein>
    <recommendedName>
        <fullName evidence="3">Aldehyde dehydrogenase</fullName>
    </recommendedName>
</protein>
<dbReference type="InterPro" id="IPR016161">
    <property type="entry name" value="Ald_DH/histidinol_DH"/>
</dbReference>
<dbReference type="InterPro" id="IPR015590">
    <property type="entry name" value="Aldehyde_DH_dom"/>
</dbReference>
<evidence type="ECO:0000313" key="7">
    <source>
        <dbReference type="Proteomes" id="UP000054248"/>
    </source>
</evidence>
<dbReference type="GO" id="GO:0006081">
    <property type="term" value="P:aldehyde metabolic process"/>
    <property type="evidence" value="ECO:0007669"/>
    <property type="project" value="InterPro"/>
</dbReference>
<feature type="active site" evidence="4">
    <location>
        <position position="259"/>
    </location>
</feature>
<reference evidence="6 7" key="1">
    <citation type="submission" date="2014-04" db="EMBL/GenBank/DDBJ databases">
        <authorList>
            <consortium name="DOE Joint Genome Institute"/>
            <person name="Kuo A."/>
            <person name="Girlanda M."/>
            <person name="Perotto S."/>
            <person name="Kohler A."/>
            <person name="Nagy L.G."/>
            <person name="Floudas D."/>
            <person name="Copeland A."/>
            <person name="Barry K.W."/>
            <person name="Cichocki N."/>
            <person name="Veneault-Fourrey C."/>
            <person name="LaButti K."/>
            <person name="Lindquist E.A."/>
            <person name="Lipzen A."/>
            <person name="Lundell T."/>
            <person name="Morin E."/>
            <person name="Murat C."/>
            <person name="Sun H."/>
            <person name="Tunlid A."/>
            <person name="Henrissat B."/>
            <person name="Grigoriev I.V."/>
            <person name="Hibbett D.S."/>
            <person name="Martin F."/>
            <person name="Nordberg H.P."/>
            <person name="Cantor M.N."/>
            <person name="Hua S.X."/>
        </authorList>
    </citation>
    <scope>NUCLEOTIDE SEQUENCE [LARGE SCALE GENOMIC DNA]</scope>
    <source>
        <strain evidence="6 7">MUT 4182</strain>
    </source>
</reference>
<dbReference type="AlphaFoldDB" id="A0A0C3QGB9"/>